<dbReference type="InterPro" id="IPR000212">
    <property type="entry name" value="DNA_helicase_UvrD/REP"/>
</dbReference>
<sequence>MRETEVPLLVLAGAGSGKTRVITHKIAYLISHCGIAAKHIIAVTFTNKAAREMRERVNQLLTKDAGKGLIVSTFHTLGMRILRREARQLDYKPNFSIFDSQDSLHLIDELLRKNTGAYDSDALRNRISSWKNELLLPAQALKQASDDFEETAALLYAEYQRSLKAYNAFDFDDLIMQPVLALQNHAAIREHWQQRIRHLLMDEYQDTNTAQYELVKFLVGKTTSFTAVGDDDQSIYAWRGANPENLQRLKEDFPRLKVVKLEQNYRSAGCILKCANTLIAKNPHVFEKQLWSTLGYGTPLKILACRDADHEAERVVSEILHHQFTHGSRHSDYAILYRGNHQSRNFEKILREHSISYHLSGGTSFFEYREVKDLIAYLRLLANDSDDRAFLRVVNTPRRELGAATLEKLSGFASQQELSLLEACFADGLSTVLNKRALSRLQEFAQWVVDLADEAEHGEAMPVIHRLIQDIDYNSWLFDSAKDPAEGERRLQNVNELVSWLERMGDKSETDMTLADRVNRIALLDRLDRDDEGNENCVRLMTLHAAKGLEFPHVFMVGMEENLLPHRSAIEADNFDEERRLTYVGITRAQKTLSLSYASKRRRAGEWESREPSRFLHELPEDDVQWDKPGSRKSPEEQKQRGKAHLAQLRGMLS</sequence>
<evidence type="ECO:0000256" key="5">
    <source>
        <dbReference type="ARBA" id="ARBA00022806"/>
    </source>
</evidence>
<keyword evidence="5 15" id="KW-0347">Helicase</keyword>
<keyword evidence="3" id="KW-0547">Nucleotide-binding</keyword>
<organism evidence="15">
    <name type="scientific">hydrothermal vent metagenome</name>
    <dbReference type="NCBI Taxonomy" id="652676"/>
    <lineage>
        <taxon>unclassified sequences</taxon>
        <taxon>metagenomes</taxon>
        <taxon>ecological metagenomes</taxon>
    </lineage>
</organism>
<evidence type="ECO:0000256" key="12">
    <source>
        <dbReference type="SAM" id="MobiDB-lite"/>
    </source>
</evidence>
<feature type="domain" description="UvrD-like helicase ATP-binding" evidence="13">
    <location>
        <begin position="1"/>
        <end position="268"/>
    </location>
</feature>
<dbReference type="InterPro" id="IPR014016">
    <property type="entry name" value="UvrD-like_ATP-bd"/>
</dbReference>
<dbReference type="CDD" id="cd18807">
    <property type="entry name" value="SF1_C_UvrD"/>
    <property type="match status" value="1"/>
</dbReference>
<name>A0A3B0YJ82_9ZZZZ</name>
<dbReference type="GO" id="GO:0016787">
    <property type="term" value="F:hydrolase activity"/>
    <property type="evidence" value="ECO:0007669"/>
    <property type="project" value="UniProtKB-KW"/>
</dbReference>
<keyword evidence="2" id="KW-0235">DNA replication</keyword>
<comment type="catalytic activity">
    <reaction evidence="9">
        <text>Couples ATP hydrolysis with the unwinding of duplex DNA by translocating in the 3'-5' direction.</text>
        <dbReference type="EC" id="5.6.2.4"/>
    </reaction>
</comment>
<dbReference type="PROSITE" id="PS51217">
    <property type="entry name" value="UVRD_HELICASE_CTER"/>
    <property type="match status" value="1"/>
</dbReference>
<dbReference type="GO" id="GO:0005829">
    <property type="term" value="C:cytosol"/>
    <property type="evidence" value="ECO:0007669"/>
    <property type="project" value="TreeGrafter"/>
</dbReference>
<dbReference type="Gene3D" id="1.10.10.160">
    <property type="match status" value="1"/>
</dbReference>
<dbReference type="PANTHER" id="PTHR11070">
    <property type="entry name" value="UVRD / RECB / PCRA DNA HELICASE FAMILY MEMBER"/>
    <property type="match status" value="1"/>
</dbReference>
<feature type="domain" description="UvrD-like helicase C-terminal" evidence="14">
    <location>
        <begin position="269"/>
        <end position="548"/>
    </location>
</feature>
<evidence type="ECO:0000256" key="11">
    <source>
        <dbReference type="ARBA" id="ARBA00048988"/>
    </source>
</evidence>
<dbReference type="GO" id="GO:0006260">
    <property type="term" value="P:DNA replication"/>
    <property type="evidence" value="ECO:0007669"/>
    <property type="project" value="UniProtKB-KW"/>
</dbReference>
<dbReference type="PANTHER" id="PTHR11070:SF64">
    <property type="entry name" value="ATP-DEPENDENT DNA HELICASE REP"/>
    <property type="match status" value="1"/>
</dbReference>
<keyword evidence="4" id="KW-0378">Hydrolase</keyword>
<dbReference type="GO" id="GO:0003677">
    <property type="term" value="F:DNA binding"/>
    <property type="evidence" value="ECO:0007669"/>
    <property type="project" value="UniProtKB-KW"/>
</dbReference>
<keyword evidence="8" id="KW-0413">Isomerase</keyword>
<dbReference type="InterPro" id="IPR005752">
    <property type="entry name" value="Helicase_Rep"/>
</dbReference>
<dbReference type="Pfam" id="PF00580">
    <property type="entry name" value="UvrD-helicase"/>
    <property type="match status" value="1"/>
</dbReference>
<keyword evidence="7" id="KW-0238">DNA-binding</keyword>
<proteinExistence type="inferred from homology"/>
<evidence type="ECO:0000256" key="4">
    <source>
        <dbReference type="ARBA" id="ARBA00022801"/>
    </source>
</evidence>
<dbReference type="GO" id="GO:0005524">
    <property type="term" value="F:ATP binding"/>
    <property type="evidence" value="ECO:0007669"/>
    <property type="project" value="UniProtKB-KW"/>
</dbReference>
<dbReference type="HAMAP" id="MF_01920">
    <property type="entry name" value="Helicase_Rep"/>
    <property type="match status" value="1"/>
</dbReference>
<dbReference type="PROSITE" id="PS51198">
    <property type="entry name" value="UVRD_HELICASE_ATP_BIND"/>
    <property type="match status" value="1"/>
</dbReference>
<evidence type="ECO:0000256" key="3">
    <source>
        <dbReference type="ARBA" id="ARBA00022741"/>
    </source>
</evidence>
<evidence type="ECO:0000259" key="14">
    <source>
        <dbReference type="PROSITE" id="PS51217"/>
    </source>
</evidence>
<dbReference type="InterPro" id="IPR013986">
    <property type="entry name" value="DExx_box_DNA_helicase_dom_sf"/>
</dbReference>
<dbReference type="InterPro" id="IPR014017">
    <property type="entry name" value="DNA_helicase_UvrD-like_C"/>
</dbReference>
<feature type="compositionally biased region" description="Basic and acidic residues" evidence="12">
    <location>
        <begin position="609"/>
        <end position="640"/>
    </location>
</feature>
<comment type="catalytic activity">
    <reaction evidence="11">
        <text>ATP + H2O = ADP + phosphate + H(+)</text>
        <dbReference type="Rhea" id="RHEA:13065"/>
        <dbReference type="ChEBI" id="CHEBI:15377"/>
        <dbReference type="ChEBI" id="CHEBI:15378"/>
        <dbReference type="ChEBI" id="CHEBI:30616"/>
        <dbReference type="ChEBI" id="CHEBI:43474"/>
        <dbReference type="ChEBI" id="CHEBI:456216"/>
        <dbReference type="EC" id="5.6.2.4"/>
    </reaction>
</comment>
<dbReference type="Gene3D" id="3.40.50.300">
    <property type="entry name" value="P-loop containing nucleotide triphosphate hydrolases"/>
    <property type="match status" value="2"/>
</dbReference>
<dbReference type="EMBL" id="UOFN01000047">
    <property type="protein sequence ID" value="VAW75362.1"/>
    <property type="molecule type" value="Genomic_DNA"/>
</dbReference>
<accession>A0A3B0YJ82</accession>
<evidence type="ECO:0000256" key="2">
    <source>
        <dbReference type="ARBA" id="ARBA00022705"/>
    </source>
</evidence>
<dbReference type="AlphaFoldDB" id="A0A3B0YJ82"/>
<dbReference type="InterPro" id="IPR027417">
    <property type="entry name" value="P-loop_NTPase"/>
</dbReference>
<evidence type="ECO:0000256" key="6">
    <source>
        <dbReference type="ARBA" id="ARBA00022840"/>
    </source>
</evidence>
<dbReference type="SUPFAM" id="SSF52540">
    <property type="entry name" value="P-loop containing nucleoside triphosphate hydrolases"/>
    <property type="match status" value="1"/>
</dbReference>
<evidence type="ECO:0000256" key="10">
    <source>
        <dbReference type="ARBA" id="ARBA00034808"/>
    </source>
</evidence>
<protein>
    <recommendedName>
        <fullName evidence="10">DNA 3'-5' helicase</fullName>
        <ecNumber evidence="10">5.6.2.4</ecNumber>
    </recommendedName>
</protein>
<dbReference type="GO" id="GO:0043138">
    <property type="term" value="F:3'-5' DNA helicase activity"/>
    <property type="evidence" value="ECO:0007669"/>
    <property type="project" value="UniProtKB-EC"/>
</dbReference>
<gene>
    <name evidence="15" type="ORF">MNBD_GAMMA15-491</name>
</gene>
<keyword evidence="6" id="KW-0067">ATP-binding</keyword>
<feature type="region of interest" description="Disordered" evidence="12">
    <location>
        <begin position="609"/>
        <end position="654"/>
    </location>
</feature>
<dbReference type="Gene3D" id="1.10.486.10">
    <property type="entry name" value="PCRA, domain 4"/>
    <property type="match status" value="1"/>
</dbReference>
<evidence type="ECO:0000259" key="13">
    <source>
        <dbReference type="PROSITE" id="PS51198"/>
    </source>
</evidence>
<dbReference type="GO" id="GO:0000725">
    <property type="term" value="P:recombinational repair"/>
    <property type="evidence" value="ECO:0007669"/>
    <property type="project" value="TreeGrafter"/>
</dbReference>
<comment type="similarity">
    <text evidence="1">Belongs to the helicase family. UvrD subfamily.</text>
</comment>
<evidence type="ECO:0000256" key="7">
    <source>
        <dbReference type="ARBA" id="ARBA00023125"/>
    </source>
</evidence>
<evidence type="ECO:0000256" key="9">
    <source>
        <dbReference type="ARBA" id="ARBA00034617"/>
    </source>
</evidence>
<dbReference type="Pfam" id="PF13361">
    <property type="entry name" value="UvrD_C"/>
    <property type="match status" value="1"/>
</dbReference>
<evidence type="ECO:0000256" key="1">
    <source>
        <dbReference type="ARBA" id="ARBA00009922"/>
    </source>
</evidence>
<dbReference type="EC" id="5.6.2.4" evidence="10"/>
<evidence type="ECO:0000313" key="15">
    <source>
        <dbReference type="EMBL" id="VAW75362.1"/>
    </source>
</evidence>
<reference evidence="15" key="1">
    <citation type="submission" date="2018-06" db="EMBL/GenBank/DDBJ databases">
        <authorList>
            <person name="Zhirakovskaya E."/>
        </authorList>
    </citation>
    <scope>NUCLEOTIDE SEQUENCE</scope>
</reference>
<evidence type="ECO:0000256" key="8">
    <source>
        <dbReference type="ARBA" id="ARBA00023235"/>
    </source>
</evidence>
<dbReference type="CDD" id="cd17932">
    <property type="entry name" value="DEXQc_UvrD"/>
    <property type="match status" value="1"/>
</dbReference>